<dbReference type="NCBIfam" id="TIGR00996">
    <property type="entry name" value="Mtu_fam_mce"/>
    <property type="match status" value="1"/>
</dbReference>
<comment type="caution">
    <text evidence="2">The sequence shown here is derived from an EMBL/GenBank/DDBJ whole genome shotgun (WGS) entry which is preliminary data.</text>
</comment>
<dbReference type="Pfam" id="PF02470">
    <property type="entry name" value="MlaD"/>
    <property type="match status" value="1"/>
</dbReference>
<dbReference type="Proteomes" id="UP001428817">
    <property type="component" value="Unassembled WGS sequence"/>
</dbReference>
<dbReference type="PANTHER" id="PTHR33371:SF16">
    <property type="entry name" value="MCE-FAMILY PROTEIN MCE3F"/>
    <property type="match status" value="1"/>
</dbReference>
<dbReference type="InterPro" id="IPR003399">
    <property type="entry name" value="Mce/MlaD"/>
</dbReference>
<organism evidence="2 3">
    <name type="scientific">Pseudonocardia eucalypti</name>
    <dbReference type="NCBI Taxonomy" id="648755"/>
    <lineage>
        <taxon>Bacteria</taxon>
        <taxon>Bacillati</taxon>
        <taxon>Actinomycetota</taxon>
        <taxon>Actinomycetes</taxon>
        <taxon>Pseudonocardiales</taxon>
        <taxon>Pseudonocardiaceae</taxon>
        <taxon>Pseudonocardia</taxon>
    </lineage>
</organism>
<keyword evidence="3" id="KW-1185">Reference proteome</keyword>
<evidence type="ECO:0000313" key="2">
    <source>
        <dbReference type="EMBL" id="GAA5163073.1"/>
    </source>
</evidence>
<accession>A0ABP9QJM6</accession>
<dbReference type="EMBL" id="BAABJP010000029">
    <property type="protein sequence ID" value="GAA5163073.1"/>
    <property type="molecule type" value="Genomic_DNA"/>
</dbReference>
<gene>
    <name evidence="2" type="ORF">GCM10023321_49390</name>
</gene>
<name>A0ABP9QJM6_9PSEU</name>
<evidence type="ECO:0000259" key="1">
    <source>
        <dbReference type="Pfam" id="PF02470"/>
    </source>
</evidence>
<dbReference type="InterPro" id="IPR052336">
    <property type="entry name" value="MlaD_Phospholipid_Transporter"/>
</dbReference>
<dbReference type="InterPro" id="IPR005693">
    <property type="entry name" value="Mce"/>
</dbReference>
<evidence type="ECO:0000313" key="3">
    <source>
        <dbReference type="Proteomes" id="UP001428817"/>
    </source>
</evidence>
<feature type="domain" description="Mce/MlaD" evidence="1">
    <location>
        <begin position="40"/>
        <end position="114"/>
    </location>
</feature>
<sequence length="407" mass="43424">MYTRLVRGQLLALSILTVLAVGVVGIRYMDLPGMFGVGVYPVIVQFSSADGLYPGGDVTYRGVPVGKIEKIGFGPGRTAQVRLTIQDDVRIPAAVTARAVSMSAVGERSVDLVPAGRGGPDLAPGAVVPVGRSVGQIPEAEILSSSDALFNSVPKRELSQLLSELTTGFGQGSRDFGPLLDATRALVGESQVNLRPTRELLAGLRPFLRTQLATSDDLRAWNRDLATVIGQLRASDADVRTLLTEGPRATDEVVDLVKLFRPGLRPMLDDFADAGRMLPTYLLGIQQVLVIYPAIVAAVQSSATEPGTEPGTFHMSLGTNFNEPPPCYAGFMPIDRARDLRIETPPASLPGDLYCKVPHADPRDPRGARNTPCLNAPGVRAASVEECLGRPIGSMRHFGTAPPTRDR</sequence>
<dbReference type="PANTHER" id="PTHR33371">
    <property type="entry name" value="INTERMEMBRANE PHOSPHOLIPID TRANSPORT SYSTEM BINDING PROTEIN MLAD-RELATED"/>
    <property type="match status" value="1"/>
</dbReference>
<dbReference type="RefSeq" id="WP_185060862.1">
    <property type="nucleotide sequence ID" value="NZ_BAABJP010000029.1"/>
</dbReference>
<proteinExistence type="predicted"/>
<protein>
    <recommendedName>
        <fullName evidence="1">Mce/MlaD domain-containing protein</fullName>
    </recommendedName>
</protein>
<reference evidence="3" key="1">
    <citation type="journal article" date="2019" name="Int. J. Syst. Evol. Microbiol.">
        <title>The Global Catalogue of Microorganisms (GCM) 10K type strain sequencing project: providing services to taxonomists for standard genome sequencing and annotation.</title>
        <authorList>
            <consortium name="The Broad Institute Genomics Platform"/>
            <consortium name="The Broad Institute Genome Sequencing Center for Infectious Disease"/>
            <person name="Wu L."/>
            <person name="Ma J."/>
        </authorList>
    </citation>
    <scope>NUCLEOTIDE SEQUENCE [LARGE SCALE GENOMIC DNA]</scope>
    <source>
        <strain evidence="3">JCM 18303</strain>
    </source>
</reference>